<gene>
    <name evidence="5" type="ORF">PCAMFM013_S012g000171</name>
</gene>
<evidence type="ECO:0000256" key="2">
    <source>
        <dbReference type="ARBA" id="ARBA00023043"/>
    </source>
</evidence>
<dbReference type="PANTHER" id="PTHR24198:SF194">
    <property type="entry name" value="INVERSIN-A"/>
    <property type="match status" value="1"/>
</dbReference>
<evidence type="ECO:0000313" key="6">
    <source>
        <dbReference type="Proteomes" id="UP000053732"/>
    </source>
</evidence>
<keyword evidence="1" id="KW-0677">Repeat</keyword>
<name>A0A0G4PE57_PENC3</name>
<dbReference type="SMART" id="SM00248">
    <property type="entry name" value="ANK"/>
    <property type="match status" value="9"/>
</dbReference>
<evidence type="ECO:0000313" key="5">
    <source>
        <dbReference type="EMBL" id="CRL24561.1"/>
    </source>
</evidence>
<reference evidence="5 6" key="1">
    <citation type="journal article" date="2014" name="Nat. Commun.">
        <title>Multiple recent horizontal transfers of a large genomic region in cheese making fungi.</title>
        <authorList>
            <person name="Cheeseman K."/>
            <person name="Ropars J."/>
            <person name="Renault P."/>
            <person name="Dupont J."/>
            <person name="Gouzy J."/>
            <person name="Branca A."/>
            <person name="Abraham A.L."/>
            <person name="Ceppi M."/>
            <person name="Conseiller E."/>
            <person name="Debuchy R."/>
            <person name="Malagnac F."/>
            <person name="Goarin A."/>
            <person name="Silar P."/>
            <person name="Lacoste S."/>
            <person name="Sallet E."/>
            <person name="Bensimon A."/>
            <person name="Giraud T."/>
            <person name="Brygoo Y."/>
        </authorList>
    </citation>
    <scope>NUCLEOTIDE SEQUENCE [LARGE SCALE GENOMIC DNA]</scope>
    <source>
        <strain evidence="6">FM 013</strain>
    </source>
</reference>
<feature type="domain" description="F-box" evidence="4">
    <location>
        <begin position="4"/>
        <end position="45"/>
    </location>
</feature>
<dbReference type="PROSITE" id="PS50088">
    <property type="entry name" value="ANK_REPEAT"/>
    <property type="match status" value="2"/>
</dbReference>
<dbReference type="Proteomes" id="UP000053732">
    <property type="component" value="Unassembled WGS sequence"/>
</dbReference>
<dbReference type="InterPro" id="IPR001810">
    <property type="entry name" value="F-box_dom"/>
</dbReference>
<proteinExistence type="predicted"/>
<evidence type="ECO:0000256" key="3">
    <source>
        <dbReference type="PROSITE-ProRule" id="PRU00023"/>
    </source>
</evidence>
<dbReference type="InterPro" id="IPR002110">
    <property type="entry name" value="Ankyrin_rpt"/>
</dbReference>
<organism evidence="5 6">
    <name type="scientific">Penicillium camemberti (strain FM 013)</name>
    <dbReference type="NCBI Taxonomy" id="1429867"/>
    <lineage>
        <taxon>Eukaryota</taxon>
        <taxon>Fungi</taxon>
        <taxon>Dikarya</taxon>
        <taxon>Ascomycota</taxon>
        <taxon>Pezizomycotina</taxon>
        <taxon>Eurotiomycetes</taxon>
        <taxon>Eurotiomycetidae</taxon>
        <taxon>Eurotiales</taxon>
        <taxon>Aspergillaceae</taxon>
        <taxon>Penicillium</taxon>
    </lineage>
</organism>
<keyword evidence="2 3" id="KW-0040">ANK repeat</keyword>
<protein>
    <submittedName>
        <fullName evidence="5">Ankyrin repeat-containing domain</fullName>
    </submittedName>
</protein>
<dbReference type="STRING" id="1429867.A0A0G4PE57"/>
<dbReference type="Pfam" id="PF12796">
    <property type="entry name" value="Ank_2"/>
    <property type="match status" value="3"/>
</dbReference>
<dbReference type="PROSITE" id="PS50297">
    <property type="entry name" value="ANK_REP_REGION"/>
    <property type="match status" value="2"/>
</dbReference>
<keyword evidence="6" id="KW-1185">Reference proteome</keyword>
<dbReference type="CDD" id="cd09917">
    <property type="entry name" value="F-box_SF"/>
    <property type="match status" value="1"/>
</dbReference>
<dbReference type="EMBL" id="HG793145">
    <property type="protein sequence ID" value="CRL24561.1"/>
    <property type="molecule type" value="Genomic_DNA"/>
</dbReference>
<dbReference type="Pfam" id="PF12937">
    <property type="entry name" value="F-box-like"/>
    <property type="match status" value="1"/>
</dbReference>
<evidence type="ECO:0000259" key="4">
    <source>
        <dbReference type="Pfam" id="PF12937"/>
    </source>
</evidence>
<feature type="repeat" description="ANK" evidence="3">
    <location>
        <begin position="352"/>
        <end position="384"/>
    </location>
</feature>
<sequence>MPGIENLPTELILLIASCLPSESSLAALGLSSQGFYRICNPCLYQYNVLHGNSSALDWAVVNGEMDTLQKALDAGAPLLKEQAKGKLRRQSGRFPQFGLQARRTFREFQPHPISLAASAGHENVVRYMIDRGVSANVSTPEGHTLLALAAIHGDASLAKYLLDVGARQGIRSFVGHWPVWIAAFEGNADVVDVLLSAPKQNANEPDKEELMTDALFAAVIAAQVPVVQLLFTHGVQVDVLARFDDTPLLMPANDKDSNFVPLQIVAPGEEPDLILHQNRPQPHAPLIMAARQGQEELVRMLVPGTGSLNRTKALAYAVSCRNREILEILLQGGASPQFCLSDIPDSSEYREEWVQPLFSAVQSNDREFVGLLLDYGADVDVRSPQQYIHRSDRPFEHALLWAVDEVKESMVNLLLERGADPDITDMLGQPALTYAIFSQNEAIVRSLLDHGANPYEAKDDCGRKLTGFWPMSESTWRLLQEAEIKWTKDHPC</sequence>
<dbReference type="Gene3D" id="1.25.40.20">
    <property type="entry name" value="Ankyrin repeat-containing domain"/>
    <property type="match status" value="1"/>
</dbReference>
<feature type="repeat" description="ANK" evidence="3">
    <location>
        <begin position="141"/>
        <end position="173"/>
    </location>
</feature>
<dbReference type="PANTHER" id="PTHR24198">
    <property type="entry name" value="ANKYRIN REPEAT AND PROTEIN KINASE DOMAIN-CONTAINING PROTEIN"/>
    <property type="match status" value="1"/>
</dbReference>
<evidence type="ECO:0000256" key="1">
    <source>
        <dbReference type="ARBA" id="ARBA00022737"/>
    </source>
</evidence>
<dbReference type="AlphaFoldDB" id="A0A0G4PE57"/>
<accession>A0A0G4PE57</accession>
<dbReference type="InterPro" id="IPR036770">
    <property type="entry name" value="Ankyrin_rpt-contain_sf"/>
</dbReference>
<dbReference type="SUPFAM" id="SSF48403">
    <property type="entry name" value="Ankyrin repeat"/>
    <property type="match status" value="1"/>
</dbReference>